<evidence type="ECO:0000313" key="3">
    <source>
        <dbReference type="Proteomes" id="UP000000763"/>
    </source>
</evidence>
<feature type="transmembrane region" description="Helical" evidence="1">
    <location>
        <begin position="38"/>
        <end position="57"/>
    </location>
</feature>
<protein>
    <submittedName>
        <fullName evidence="2">Uncharacterized protein</fullName>
    </submittedName>
</protein>
<reference evidence="3" key="2">
    <citation type="journal article" date="2008" name="Nucleic Acids Res.">
        <title>The rice annotation project database (RAP-DB): 2008 update.</title>
        <authorList>
            <consortium name="The rice annotation project (RAP)"/>
        </authorList>
    </citation>
    <scope>GENOME REANNOTATION</scope>
    <source>
        <strain evidence="3">cv. Nipponbare</strain>
    </source>
</reference>
<name>Q6ES20_ORYSJ</name>
<evidence type="ECO:0000256" key="1">
    <source>
        <dbReference type="SAM" id="Phobius"/>
    </source>
</evidence>
<evidence type="ECO:0000313" key="2">
    <source>
        <dbReference type="EMBL" id="BAD28550.1"/>
    </source>
</evidence>
<dbReference type="Proteomes" id="UP000000763">
    <property type="component" value="Chromosome 2"/>
</dbReference>
<proteinExistence type="predicted"/>
<keyword evidence="1" id="KW-1133">Transmembrane helix</keyword>
<keyword evidence="1" id="KW-0812">Transmembrane</keyword>
<dbReference type="EMBL" id="AP005398">
    <property type="protein sequence ID" value="BAD28550.1"/>
    <property type="molecule type" value="Genomic_DNA"/>
</dbReference>
<accession>Q6ES20</accession>
<dbReference type="AlphaFoldDB" id="Q6ES20"/>
<keyword evidence="1" id="KW-0472">Membrane</keyword>
<gene>
    <name evidence="2" type="primary">P0669G10.11</name>
</gene>
<reference evidence="3" key="1">
    <citation type="journal article" date="2005" name="Nature">
        <title>The map-based sequence of the rice genome.</title>
        <authorList>
            <consortium name="International rice genome sequencing project (IRGSP)"/>
            <person name="Matsumoto T."/>
            <person name="Wu J."/>
            <person name="Kanamori H."/>
            <person name="Katayose Y."/>
            <person name="Fujisawa M."/>
            <person name="Namiki N."/>
            <person name="Mizuno H."/>
            <person name="Yamamoto K."/>
            <person name="Antonio B.A."/>
            <person name="Baba T."/>
            <person name="Sakata K."/>
            <person name="Nagamura Y."/>
            <person name="Aoki H."/>
            <person name="Arikawa K."/>
            <person name="Arita K."/>
            <person name="Bito T."/>
            <person name="Chiden Y."/>
            <person name="Fujitsuka N."/>
            <person name="Fukunaka R."/>
            <person name="Hamada M."/>
            <person name="Harada C."/>
            <person name="Hayashi A."/>
            <person name="Hijishita S."/>
            <person name="Honda M."/>
            <person name="Hosokawa S."/>
            <person name="Ichikawa Y."/>
            <person name="Idonuma A."/>
            <person name="Iijima M."/>
            <person name="Ikeda M."/>
            <person name="Ikeno M."/>
            <person name="Ito K."/>
            <person name="Ito S."/>
            <person name="Ito T."/>
            <person name="Ito Y."/>
            <person name="Ito Y."/>
            <person name="Iwabuchi A."/>
            <person name="Kamiya K."/>
            <person name="Karasawa W."/>
            <person name="Kurita K."/>
            <person name="Katagiri S."/>
            <person name="Kikuta A."/>
            <person name="Kobayashi H."/>
            <person name="Kobayashi N."/>
            <person name="Machita K."/>
            <person name="Maehara T."/>
            <person name="Masukawa M."/>
            <person name="Mizubayashi T."/>
            <person name="Mukai Y."/>
            <person name="Nagasaki H."/>
            <person name="Nagata Y."/>
            <person name="Naito S."/>
            <person name="Nakashima M."/>
            <person name="Nakama Y."/>
            <person name="Nakamichi Y."/>
            <person name="Nakamura M."/>
            <person name="Meguro A."/>
            <person name="Negishi M."/>
            <person name="Ohta I."/>
            <person name="Ohta T."/>
            <person name="Okamoto M."/>
            <person name="Ono N."/>
            <person name="Saji S."/>
            <person name="Sakaguchi M."/>
            <person name="Sakai K."/>
            <person name="Shibata M."/>
            <person name="Shimokawa T."/>
            <person name="Song J."/>
            <person name="Takazaki Y."/>
            <person name="Terasawa K."/>
            <person name="Tsugane M."/>
            <person name="Tsuji K."/>
            <person name="Ueda S."/>
            <person name="Waki K."/>
            <person name="Yamagata H."/>
            <person name="Yamamoto M."/>
            <person name="Yamamoto S."/>
            <person name="Yamane H."/>
            <person name="Yoshiki S."/>
            <person name="Yoshihara R."/>
            <person name="Yukawa K."/>
            <person name="Zhong H."/>
            <person name="Yano M."/>
            <person name="Yuan Q."/>
            <person name="Ouyang S."/>
            <person name="Liu J."/>
            <person name="Jones K.M."/>
            <person name="Gansberger K."/>
            <person name="Moffat K."/>
            <person name="Hill J."/>
            <person name="Bera J."/>
            <person name="Fadrosh D."/>
            <person name="Jin S."/>
            <person name="Johri S."/>
            <person name="Kim M."/>
            <person name="Overton L."/>
            <person name="Reardon M."/>
            <person name="Tsitrin T."/>
            <person name="Vuong H."/>
            <person name="Weaver B."/>
            <person name="Ciecko A."/>
            <person name="Tallon L."/>
            <person name="Jackson J."/>
            <person name="Pai G."/>
            <person name="Aken S.V."/>
            <person name="Utterback T."/>
            <person name="Reidmuller S."/>
            <person name="Feldblyum T."/>
            <person name="Hsiao J."/>
            <person name="Zismann V."/>
            <person name="Iobst S."/>
            <person name="de Vazeille A.R."/>
            <person name="Buell C.R."/>
            <person name="Ying K."/>
            <person name="Li Y."/>
            <person name="Lu T."/>
            <person name="Huang Y."/>
            <person name="Zhao Q."/>
            <person name="Feng Q."/>
            <person name="Zhang L."/>
            <person name="Zhu J."/>
            <person name="Weng Q."/>
            <person name="Mu J."/>
            <person name="Lu Y."/>
            <person name="Fan D."/>
            <person name="Liu Y."/>
            <person name="Guan J."/>
            <person name="Zhang Y."/>
            <person name="Yu S."/>
            <person name="Liu X."/>
            <person name="Zhang Y."/>
            <person name="Hong G."/>
            <person name="Han B."/>
            <person name="Choisne N."/>
            <person name="Demange N."/>
            <person name="Orjeda G."/>
            <person name="Samain S."/>
            <person name="Cattolico L."/>
            <person name="Pelletier E."/>
            <person name="Couloux A."/>
            <person name="Segurens B."/>
            <person name="Wincker P."/>
            <person name="D'Hont A."/>
            <person name="Scarpelli C."/>
            <person name="Weissenbach J."/>
            <person name="Salanoubat M."/>
            <person name="Quetier F."/>
            <person name="Yu Y."/>
            <person name="Kim H.R."/>
            <person name="Rambo T."/>
            <person name="Currie J."/>
            <person name="Collura K."/>
            <person name="Luo M."/>
            <person name="Yang T."/>
            <person name="Ammiraju J.S.S."/>
            <person name="Engler F."/>
            <person name="Soderlund C."/>
            <person name="Wing R.A."/>
            <person name="Palmer L.E."/>
            <person name="de la Bastide M."/>
            <person name="Spiegel L."/>
            <person name="Nascimento L."/>
            <person name="Zutavern T."/>
            <person name="O'Shaughnessy A."/>
            <person name="Dike S."/>
            <person name="Dedhia N."/>
            <person name="Preston R."/>
            <person name="Balija V."/>
            <person name="McCombie W.R."/>
            <person name="Chow T."/>
            <person name="Chen H."/>
            <person name="Chung M."/>
            <person name="Chen C."/>
            <person name="Shaw J."/>
            <person name="Wu H."/>
            <person name="Hsiao K."/>
            <person name="Chao Y."/>
            <person name="Chu M."/>
            <person name="Cheng C."/>
            <person name="Hour A."/>
            <person name="Lee P."/>
            <person name="Lin S."/>
            <person name="Lin Y."/>
            <person name="Liou J."/>
            <person name="Liu S."/>
            <person name="Hsing Y."/>
            <person name="Raghuvanshi S."/>
            <person name="Mohanty A."/>
            <person name="Bharti A.K."/>
            <person name="Gaur A."/>
            <person name="Gupta V."/>
            <person name="Kumar D."/>
            <person name="Ravi V."/>
            <person name="Vij S."/>
            <person name="Kapur A."/>
            <person name="Khurana P."/>
            <person name="Khurana P."/>
            <person name="Khurana J.P."/>
            <person name="Tyagi A.K."/>
            <person name="Gaikwad K."/>
            <person name="Singh A."/>
            <person name="Dalal V."/>
            <person name="Srivastava S."/>
            <person name="Dixit A."/>
            <person name="Pal A.K."/>
            <person name="Ghazi I.A."/>
            <person name="Yadav M."/>
            <person name="Pandit A."/>
            <person name="Bhargava A."/>
            <person name="Sureshbabu K."/>
            <person name="Batra K."/>
            <person name="Sharma T.R."/>
            <person name="Mohapatra T."/>
            <person name="Singh N.K."/>
            <person name="Messing J."/>
            <person name="Nelson A.B."/>
            <person name="Fuks G."/>
            <person name="Kavchok S."/>
            <person name="Keizer G."/>
            <person name="Linton E."/>
            <person name="Llaca V."/>
            <person name="Song R."/>
            <person name="Tanyolac B."/>
            <person name="Young S."/>
            <person name="Ho-Il K."/>
            <person name="Hahn J.H."/>
            <person name="Sangsakoo G."/>
            <person name="Vanavichit A."/>
            <person name="de Mattos Luiz.A.T."/>
            <person name="Zimmer P.D."/>
            <person name="Malone G."/>
            <person name="Dellagostin O."/>
            <person name="de Oliveira A.C."/>
            <person name="Bevan M."/>
            <person name="Bancroft I."/>
            <person name="Minx P."/>
            <person name="Cordum H."/>
            <person name="Wilson R."/>
            <person name="Cheng Z."/>
            <person name="Jin W."/>
            <person name="Jiang J."/>
            <person name="Leong S.A."/>
            <person name="Iwama H."/>
            <person name="Gojobori T."/>
            <person name="Itoh T."/>
            <person name="Niimura Y."/>
            <person name="Fujii Y."/>
            <person name="Habara T."/>
            <person name="Sakai H."/>
            <person name="Sato Y."/>
            <person name="Wilson G."/>
            <person name="Kumar K."/>
            <person name="McCouch S."/>
            <person name="Juretic N."/>
            <person name="Hoen D."/>
            <person name="Wright S."/>
            <person name="Bruskiewich R."/>
            <person name="Bureau T."/>
            <person name="Miyao A."/>
            <person name="Hirochika H."/>
            <person name="Nishikawa T."/>
            <person name="Kadowaki K."/>
            <person name="Sugiura M."/>
            <person name="Burr B."/>
            <person name="Sasaki T."/>
        </authorList>
    </citation>
    <scope>NUCLEOTIDE SEQUENCE [LARGE SCALE GENOMIC DNA]</scope>
    <source>
        <strain evidence="3">cv. Nipponbare</strain>
    </source>
</reference>
<organism evidence="2 3">
    <name type="scientific">Oryza sativa subsp. japonica</name>
    <name type="common">Rice</name>
    <dbReference type="NCBI Taxonomy" id="39947"/>
    <lineage>
        <taxon>Eukaryota</taxon>
        <taxon>Viridiplantae</taxon>
        <taxon>Streptophyta</taxon>
        <taxon>Embryophyta</taxon>
        <taxon>Tracheophyta</taxon>
        <taxon>Spermatophyta</taxon>
        <taxon>Magnoliopsida</taxon>
        <taxon>Liliopsida</taxon>
        <taxon>Poales</taxon>
        <taxon>Poaceae</taxon>
        <taxon>BOP clade</taxon>
        <taxon>Oryzoideae</taxon>
        <taxon>Oryzeae</taxon>
        <taxon>Oryzinae</taxon>
        <taxon>Oryza</taxon>
        <taxon>Oryza sativa</taxon>
    </lineage>
</organism>
<sequence>MLMGTTEERTWHFLDGDVVIRAGLEVVKGNISRCGRGVVTMIVVAFQVVTSLLWPLAARSSVA</sequence>